<keyword evidence="5" id="KW-0732">Signal</keyword>
<sequence length="527" mass="59043">MIPLHVCLLALACGVQAAGRPSAFRDEPRDDLYAIPDGLLIGAGISACQSEGAWNHTDKAESLMDHMTHFEGQTMFPDTIDVAADHFNKWEEDLRMAKDLKFTSHRFSISWSRVLPTGDPKNPSKEGVDFYDKYINKLLELKIEPMVTMLHFDQPYELETGTKGWHHSEIIAKFVEYADFLFSKFGNRVKYWNTINEPNMYCNYFPMMMSMMGIPQEKGSNVYQCLHHMILAQAQVYKIYENKYKKEQNGQVGASVLLWPGVPATTNIEDVMAADQFHQLLAGTFLHPVIFGDYSPTTKYLVDARTAELGLDKSRLPEFTSAEKDMLKGGVADFIAINVYSKFDVSYVGAGGNNSKPSLLGPIAADIPNVALEGKLFDAGDESLMHDALIWLWNTYHKPIVISENGYGDQQGAGIQDTARAAYHSANMRSLLKTMKRFNIKVLAYYVWSLLDLFEFQAGYLQRPFGVIHVDYQNGSLNRTFKDSSKFFIALGETKKVPLVPSSMAPNLGPGICVIGLAWLASQFAIV</sequence>
<dbReference type="Pfam" id="PF00232">
    <property type="entry name" value="Glyco_hydro_1"/>
    <property type="match status" value="1"/>
</dbReference>
<name>A0AAV7XCS0_9NEOP</name>
<evidence type="ECO:0000256" key="5">
    <source>
        <dbReference type="SAM" id="SignalP"/>
    </source>
</evidence>
<dbReference type="PANTHER" id="PTHR10353">
    <property type="entry name" value="GLYCOSYL HYDROLASE"/>
    <property type="match status" value="1"/>
</dbReference>
<comment type="similarity">
    <text evidence="1 4">Belongs to the glycosyl hydrolase 1 family.</text>
</comment>
<dbReference type="AlphaFoldDB" id="A0AAV7XCS0"/>
<dbReference type="Proteomes" id="UP001075354">
    <property type="component" value="Chromosome 11"/>
</dbReference>
<protein>
    <recommendedName>
        <fullName evidence="8">Myrosinase 1-like</fullName>
    </recommendedName>
</protein>
<evidence type="ECO:0000313" key="7">
    <source>
        <dbReference type="Proteomes" id="UP001075354"/>
    </source>
</evidence>
<gene>
    <name evidence="6" type="ORF">ONE63_001680</name>
</gene>
<evidence type="ECO:0000256" key="4">
    <source>
        <dbReference type="RuleBase" id="RU003690"/>
    </source>
</evidence>
<organism evidence="6 7">
    <name type="scientific">Megalurothrips usitatus</name>
    <name type="common">bean blossom thrips</name>
    <dbReference type="NCBI Taxonomy" id="439358"/>
    <lineage>
        <taxon>Eukaryota</taxon>
        <taxon>Metazoa</taxon>
        <taxon>Ecdysozoa</taxon>
        <taxon>Arthropoda</taxon>
        <taxon>Hexapoda</taxon>
        <taxon>Insecta</taxon>
        <taxon>Pterygota</taxon>
        <taxon>Neoptera</taxon>
        <taxon>Paraneoptera</taxon>
        <taxon>Thysanoptera</taxon>
        <taxon>Terebrantia</taxon>
        <taxon>Thripoidea</taxon>
        <taxon>Thripidae</taxon>
        <taxon>Megalurothrips</taxon>
    </lineage>
</organism>
<reference evidence="6" key="1">
    <citation type="submission" date="2022-12" db="EMBL/GenBank/DDBJ databases">
        <title>Chromosome-level genome assembly of the bean flower thrips Megalurothrips usitatus.</title>
        <authorList>
            <person name="Ma L."/>
            <person name="Liu Q."/>
            <person name="Li H."/>
            <person name="Cai W."/>
        </authorList>
    </citation>
    <scope>NUCLEOTIDE SEQUENCE</scope>
    <source>
        <strain evidence="6">Cailab_2022a</strain>
    </source>
</reference>
<evidence type="ECO:0000256" key="3">
    <source>
        <dbReference type="ARBA" id="ARBA00023295"/>
    </source>
</evidence>
<evidence type="ECO:0000256" key="1">
    <source>
        <dbReference type="ARBA" id="ARBA00010838"/>
    </source>
</evidence>
<keyword evidence="7" id="KW-1185">Reference proteome</keyword>
<dbReference type="SUPFAM" id="SSF51445">
    <property type="entry name" value="(Trans)glycosidases"/>
    <property type="match status" value="1"/>
</dbReference>
<evidence type="ECO:0008006" key="8">
    <source>
        <dbReference type="Google" id="ProtNLM"/>
    </source>
</evidence>
<dbReference type="InterPro" id="IPR001360">
    <property type="entry name" value="Glyco_hydro_1"/>
</dbReference>
<keyword evidence="2" id="KW-0378">Hydrolase</keyword>
<feature type="chain" id="PRO_5043496510" description="Myrosinase 1-like" evidence="5">
    <location>
        <begin position="18"/>
        <end position="527"/>
    </location>
</feature>
<dbReference type="Gene3D" id="3.20.20.80">
    <property type="entry name" value="Glycosidases"/>
    <property type="match status" value="1"/>
</dbReference>
<proteinExistence type="inferred from homology"/>
<dbReference type="GO" id="GO:0005975">
    <property type="term" value="P:carbohydrate metabolic process"/>
    <property type="evidence" value="ECO:0007669"/>
    <property type="project" value="InterPro"/>
</dbReference>
<comment type="caution">
    <text evidence="6">The sequence shown here is derived from an EMBL/GenBank/DDBJ whole genome shotgun (WGS) entry which is preliminary data.</text>
</comment>
<evidence type="ECO:0000313" key="6">
    <source>
        <dbReference type="EMBL" id="KAJ1522490.1"/>
    </source>
</evidence>
<dbReference type="EMBL" id="JAPTSV010000011">
    <property type="protein sequence ID" value="KAJ1522490.1"/>
    <property type="molecule type" value="Genomic_DNA"/>
</dbReference>
<dbReference type="PRINTS" id="PR00131">
    <property type="entry name" value="GLHYDRLASE1"/>
</dbReference>
<evidence type="ECO:0000256" key="2">
    <source>
        <dbReference type="ARBA" id="ARBA00022801"/>
    </source>
</evidence>
<dbReference type="InterPro" id="IPR017853">
    <property type="entry name" value="GH"/>
</dbReference>
<feature type="signal peptide" evidence="5">
    <location>
        <begin position="1"/>
        <end position="17"/>
    </location>
</feature>
<keyword evidence="3" id="KW-0326">Glycosidase</keyword>
<dbReference type="GO" id="GO:0004553">
    <property type="term" value="F:hydrolase activity, hydrolyzing O-glycosyl compounds"/>
    <property type="evidence" value="ECO:0007669"/>
    <property type="project" value="InterPro"/>
</dbReference>
<accession>A0AAV7XCS0</accession>
<dbReference type="PANTHER" id="PTHR10353:SF36">
    <property type="entry name" value="LP05116P"/>
    <property type="match status" value="1"/>
</dbReference>